<dbReference type="KEGG" id="mgm:Mmc1_0555"/>
<reference evidence="3 4" key="2">
    <citation type="journal article" date="2012" name="Int. J. Syst. Evol. Microbiol.">
        <title>Magnetococcus marinus gen. nov., sp. nov., a marine, magnetotactic bacterium that represents a novel lineage (Magnetococcaceae fam. nov.; Magnetococcales ord. nov.) at the base of the Alphaproteobacteria.</title>
        <authorList>
            <person name="Bazylinski D.A."/>
            <person name="Williams T.J."/>
            <person name="Lefevre C.T."/>
            <person name="Berg R.J."/>
            <person name="Zhang C.L."/>
            <person name="Bowser S.S."/>
            <person name="Dean A.J."/>
            <person name="Beveridge T.J."/>
        </authorList>
    </citation>
    <scope>NUCLEOTIDE SEQUENCE [LARGE SCALE GENOMIC DNA]</scope>
    <source>
        <strain evidence="4">ATCC BAA-1437 / JCM 17883 / MC-1</strain>
    </source>
</reference>
<dbReference type="PANTHER" id="PTHR37423:SF2">
    <property type="entry name" value="MEMBRANE-BOUND LYTIC MUREIN TRANSGLYCOSYLASE C"/>
    <property type="match status" value="1"/>
</dbReference>
<dbReference type="Pfam" id="PF01464">
    <property type="entry name" value="SLT"/>
    <property type="match status" value="1"/>
</dbReference>
<accession>A0L537</accession>
<protein>
    <submittedName>
        <fullName evidence="3">Lytic transglycosylase, catalytic</fullName>
    </submittedName>
</protein>
<reference evidence="4" key="1">
    <citation type="journal article" date="2009" name="Appl. Environ. Microbiol.">
        <title>Complete genome sequence of the chemolithoautotrophic marine magnetotactic coccus strain MC-1.</title>
        <authorList>
            <person name="Schubbe S."/>
            <person name="Williams T.J."/>
            <person name="Xie G."/>
            <person name="Kiss H.E."/>
            <person name="Brettin T.S."/>
            <person name="Martinez D."/>
            <person name="Ross C.A."/>
            <person name="Schuler D."/>
            <person name="Cox B.L."/>
            <person name="Nealson K.H."/>
            <person name="Bazylinski D.A."/>
        </authorList>
    </citation>
    <scope>NUCLEOTIDE SEQUENCE [LARGE SCALE GENOMIC DNA]</scope>
    <source>
        <strain evidence="4">ATCC BAA-1437 / JCM 17883 / MC-1</strain>
    </source>
</reference>
<dbReference type="InterPro" id="IPR023346">
    <property type="entry name" value="Lysozyme-like_dom_sf"/>
</dbReference>
<dbReference type="InterPro" id="IPR008258">
    <property type="entry name" value="Transglycosylase_SLT_dom_1"/>
</dbReference>
<evidence type="ECO:0000256" key="1">
    <source>
        <dbReference type="ARBA" id="ARBA00007734"/>
    </source>
</evidence>
<evidence type="ECO:0000259" key="2">
    <source>
        <dbReference type="Pfam" id="PF01464"/>
    </source>
</evidence>
<feature type="domain" description="Transglycosylase SLT" evidence="2">
    <location>
        <begin position="196"/>
        <end position="291"/>
    </location>
</feature>
<dbReference type="AlphaFoldDB" id="A0L537"/>
<dbReference type="CDD" id="cd00254">
    <property type="entry name" value="LT-like"/>
    <property type="match status" value="1"/>
</dbReference>
<dbReference type="PANTHER" id="PTHR37423">
    <property type="entry name" value="SOLUBLE LYTIC MUREIN TRANSGLYCOSYLASE-RELATED"/>
    <property type="match status" value="1"/>
</dbReference>
<dbReference type="eggNOG" id="COG0741">
    <property type="taxonomic scope" value="Bacteria"/>
</dbReference>
<dbReference type="EMBL" id="CP000471">
    <property type="protein sequence ID" value="ABK43080.1"/>
    <property type="molecule type" value="Genomic_DNA"/>
</dbReference>
<keyword evidence="4" id="KW-1185">Reference proteome</keyword>
<sequence>MFPTSITPAAWQQQNRVANTTTTVGGDAEAFQQALQRASDTGLRPAALNNTMVEYLTRAVQGSLNSQTPAQGGAAVQTRPHLVDRSAANWIYQSVPNGGVVLVNPKHVNAVYMQQRVESHVAPGQVNRSSVGQVAKSAFGATHQNGGGMADEQHRREVPRIALNHSPAARLAEVTGGRRVAAQTVTTSPNIPFAGLIERASVSSGVDERLLRSVIYVGSHFDPRAVSAEGAQGLVQLKPQVWSDMGVTDPFEAEQNVMGGSRYLRTLLDRYQGQRDLALAAMHWGVNQLERNPDAIPDRTADFIHKVAKLLDADEGSQVMV</sequence>
<dbReference type="Proteomes" id="UP000002586">
    <property type="component" value="Chromosome"/>
</dbReference>
<comment type="similarity">
    <text evidence="1">Belongs to the transglycosylase Slt family.</text>
</comment>
<dbReference type="HOGENOM" id="CLU_865456_0_0_5"/>
<proteinExistence type="inferred from homology"/>
<dbReference type="CAZy" id="GH23">
    <property type="family name" value="Glycoside Hydrolase Family 23"/>
</dbReference>
<evidence type="ECO:0000313" key="3">
    <source>
        <dbReference type="EMBL" id="ABK43080.1"/>
    </source>
</evidence>
<dbReference type="SUPFAM" id="SSF53955">
    <property type="entry name" value="Lysozyme-like"/>
    <property type="match status" value="1"/>
</dbReference>
<gene>
    <name evidence="3" type="ordered locus">Mmc1_0555</name>
</gene>
<dbReference type="Gene3D" id="1.10.530.10">
    <property type="match status" value="1"/>
</dbReference>
<evidence type="ECO:0000313" key="4">
    <source>
        <dbReference type="Proteomes" id="UP000002586"/>
    </source>
</evidence>
<name>A0L537_MAGMM</name>
<organism evidence="3 4">
    <name type="scientific">Magnetococcus marinus (strain ATCC BAA-1437 / JCM 17883 / MC-1)</name>
    <dbReference type="NCBI Taxonomy" id="156889"/>
    <lineage>
        <taxon>Bacteria</taxon>
        <taxon>Pseudomonadati</taxon>
        <taxon>Pseudomonadota</taxon>
        <taxon>Magnetococcia</taxon>
        <taxon>Magnetococcales</taxon>
        <taxon>Magnetococcaceae</taxon>
        <taxon>Magnetococcus</taxon>
    </lineage>
</organism>
<dbReference type="STRING" id="156889.Mmc1_0555"/>